<name>A0A076L271_NEPPI</name>
<organism evidence="1">
    <name type="scientific">Nephila pilipes</name>
    <name type="common">Giant wood spider</name>
    <name type="synonym">Nephila maculata</name>
    <dbReference type="NCBI Taxonomy" id="299642"/>
    <lineage>
        <taxon>Eukaryota</taxon>
        <taxon>Metazoa</taxon>
        <taxon>Ecdysozoa</taxon>
        <taxon>Arthropoda</taxon>
        <taxon>Chelicerata</taxon>
        <taxon>Arachnida</taxon>
        <taxon>Araneae</taxon>
        <taxon>Araneomorphae</taxon>
        <taxon>Entelegynae</taxon>
        <taxon>Araneoidea</taxon>
        <taxon>Nephilidae</taxon>
        <taxon>Nephila</taxon>
    </lineage>
</organism>
<reference evidence="1" key="1">
    <citation type="submission" date="2013-07" db="EMBL/GenBank/DDBJ databases">
        <title>Nephila pilipes venom gland.</title>
        <authorList>
            <person name="Huo L.J."/>
        </authorList>
    </citation>
    <scope>NUCLEOTIDE SEQUENCE</scope>
    <source>
        <tissue evidence="1">Venom gland</tissue>
    </source>
</reference>
<evidence type="ECO:0000313" key="1">
    <source>
        <dbReference type="EMBL" id="AII97689.1"/>
    </source>
</evidence>
<accession>A0A076L271</accession>
<sequence>MSNQIICCNSF</sequence>
<protein>
    <submittedName>
        <fullName evidence="1">BLTX301</fullName>
    </submittedName>
</protein>
<proteinExistence type="evidence at transcript level"/>
<dbReference type="EMBL" id="KF433365">
    <property type="protein sequence ID" value="AII97689.1"/>
    <property type="molecule type" value="mRNA"/>
</dbReference>